<protein>
    <submittedName>
        <fullName evidence="8">MFS transporter</fullName>
    </submittedName>
</protein>
<evidence type="ECO:0000256" key="5">
    <source>
        <dbReference type="ARBA" id="ARBA00023136"/>
    </source>
</evidence>
<organism evidence="8 9">
    <name type="scientific">Bombiscardovia nodaiensis</name>
    <dbReference type="NCBI Taxonomy" id="2932181"/>
    <lineage>
        <taxon>Bacteria</taxon>
        <taxon>Bacillati</taxon>
        <taxon>Actinomycetota</taxon>
        <taxon>Actinomycetes</taxon>
        <taxon>Bifidobacteriales</taxon>
        <taxon>Bifidobacteriaceae</taxon>
        <taxon>Bombiscardovia</taxon>
    </lineage>
</organism>
<dbReference type="Gene3D" id="1.20.1250.20">
    <property type="entry name" value="MFS general substrate transporter like domains"/>
    <property type="match status" value="2"/>
</dbReference>
<reference evidence="8 9" key="1">
    <citation type="journal article" date="2023" name="Microbiol. Spectr.">
        <title>Symbiosis of Carpenter Bees with Uncharacterized Lactic Acid Bacteria Showing NAD Auxotrophy.</title>
        <authorList>
            <person name="Kawasaki S."/>
            <person name="Ozawa K."/>
            <person name="Mori T."/>
            <person name="Yamamoto A."/>
            <person name="Ito M."/>
            <person name="Ohkuma M."/>
            <person name="Sakamoto M."/>
            <person name="Matsutani M."/>
        </authorList>
    </citation>
    <scope>NUCLEOTIDE SEQUENCE [LARGE SCALE GENOMIC DNA]</scope>
    <source>
        <strain evidence="8 9">Kim37-2</strain>
    </source>
</reference>
<feature type="transmembrane region" description="Helical" evidence="6">
    <location>
        <begin position="288"/>
        <end position="306"/>
    </location>
</feature>
<feature type="transmembrane region" description="Helical" evidence="6">
    <location>
        <begin position="345"/>
        <end position="367"/>
    </location>
</feature>
<evidence type="ECO:0000256" key="6">
    <source>
        <dbReference type="SAM" id="Phobius"/>
    </source>
</evidence>
<dbReference type="InterPro" id="IPR036259">
    <property type="entry name" value="MFS_trans_sf"/>
</dbReference>
<feature type="transmembrane region" description="Helical" evidence="6">
    <location>
        <begin position="258"/>
        <end position="281"/>
    </location>
</feature>
<accession>A0ABN6SBS6</accession>
<evidence type="ECO:0000256" key="4">
    <source>
        <dbReference type="ARBA" id="ARBA00022989"/>
    </source>
</evidence>
<feature type="transmembrane region" description="Helical" evidence="6">
    <location>
        <begin position="312"/>
        <end position="333"/>
    </location>
</feature>
<feature type="transmembrane region" description="Helical" evidence="6">
    <location>
        <begin position="224"/>
        <end position="246"/>
    </location>
</feature>
<keyword evidence="2" id="KW-1003">Cell membrane</keyword>
<keyword evidence="3 6" id="KW-0812">Transmembrane</keyword>
<feature type="transmembrane region" description="Helical" evidence="6">
    <location>
        <begin position="164"/>
        <end position="181"/>
    </location>
</feature>
<evidence type="ECO:0000256" key="3">
    <source>
        <dbReference type="ARBA" id="ARBA00022692"/>
    </source>
</evidence>
<comment type="subcellular location">
    <subcellularLocation>
        <location evidence="1">Cell membrane</location>
        <topology evidence="1">Multi-pass membrane protein</topology>
    </subcellularLocation>
</comment>
<gene>
    <name evidence="8" type="ORF">KIM372_01720</name>
</gene>
<dbReference type="SUPFAM" id="SSF103473">
    <property type="entry name" value="MFS general substrate transporter"/>
    <property type="match status" value="1"/>
</dbReference>
<dbReference type="PROSITE" id="PS50850">
    <property type="entry name" value="MFS"/>
    <property type="match status" value="1"/>
</dbReference>
<proteinExistence type="predicted"/>
<dbReference type="PANTHER" id="PTHR43124:SF3">
    <property type="entry name" value="CHLORAMPHENICOL EFFLUX PUMP RV0191"/>
    <property type="match status" value="1"/>
</dbReference>
<dbReference type="EMBL" id="AP026798">
    <property type="protein sequence ID" value="BDR52265.1"/>
    <property type="molecule type" value="Genomic_DNA"/>
</dbReference>
<keyword evidence="5 6" id="KW-0472">Membrane</keyword>
<keyword evidence="4 6" id="KW-1133">Transmembrane helix</keyword>
<evidence type="ECO:0000313" key="8">
    <source>
        <dbReference type="EMBL" id="BDR52265.1"/>
    </source>
</evidence>
<feature type="domain" description="Major facilitator superfamily (MFS) profile" evidence="7">
    <location>
        <begin position="1"/>
        <end position="408"/>
    </location>
</feature>
<sequence>MPSSKQSLSTKAAVLCISLMLTSAPAINGALPAMRESLHISTTQNELLSTIPSLAVIVFILISSWVERKLGTKRTICLALVLAGIGGAAPMILSTYPLIFASRLVLGCGLGLYNSLAVSIINELYTGDTRATMLGFRSSTESLGQSVLTIFAGLLLALGWHWSYAIYLLTFPIAVIFYLVVPDPKPTNPVAVLTEPAQESAQVGAAPSSEKAAEAESKEKLNPFVWLLVLFAVFMVLNSLCSTLRFPSIAVGIKGDGYNASFFLSLMPILGILAGFVFGFLNRTIGKAVLYMGIALYLVGNIMMSLSGNNFVLGLVGMMIIGIPGSWCFPYIYTTLGDITGPKTSTFATSLILIGCNVGNFISPIFMQGVASALRTDSLTAPFNVLAVIFGAILVGVLVWDLSRKSKARRA</sequence>
<name>A0ABN6SBS6_9BIFI</name>
<dbReference type="InterPro" id="IPR020846">
    <property type="entry name" value="MFS_dom"/>
</dbReference>
<evidence type="ECO:0000256" key="1">
    <source>
        <dbReference type="ARBA" id="ARBA00004651"/>
    </source>
</evidence>
<feature type="transmembrane region" description="Helical" evidence="6">
    <location>
        <begin position="75"/>
        <end position="93"/>
    </location>
</feature>
<dbReference type="Proteomes" id="UP001321766">
    <property type="component" value="Chromosome"/>
</dbReference>
<evidence type="ECO:0000313" key="9">
    <source>
        <dbReference type="Proteomes" id="UP001321766"/>
    </source>
</evidence>
<feature type="transmembrane region" description="Helical" evidence="6">
    <location>
        <begin position="379"/>
        <end position="400"/>
    </location>
</feature>
<evidence type="ECO:0000259" key="7">
    <source>
        <dbReference type="PROSITE" id="PS50850"/>
    </source>
</evidence>
<keyword evidence="9" id="KW-1185">Reference proteome</keyword>
<feature type="transmembrane region" description="Helical" evidence="6">
    <location>
        <begin position="48"/>
        <end position="66"/>
    </location>
</feature>
<dbReference type="PANTHER" id="PTHR43124">
    <property type="entry name" value="PURINE EFFLUX PUMP PBUE"/>
    <property type="match status" value="1"/>
</dbReference>
<evidence type="ECO:0000256" key="2">
    <source>
        <dbReference type="ARBA" id="ARBA00022475"/>
    </source>
</evidence>
<dbReference type="InterPro" id="IPR011701">
    <property type="entry name" value="MFS"/>
</dbReference>
<dbReference type="Pfam" id="PF07690">
    <property type="entry name" value="MFS_1"/>
    <property type="match status" value="1"/>
</dbReference>
<dbReference type="InterPro" id="IPR050189">
    <property type="entry name" value="MFS_Efflux_Transporters"/>
</dbReference>